<dbReference type="AlphaFoldDB" id="W7IWI5"/>
<gene>
    <name evidence="4" type="ORF">UO65_6276</name>
</gene>
<name>W7IWI5_9PSEU</name>
<dbReference type="STRING" id="909613.UO65_6276"/>
<evidence type="ECO:0000256" key="1">
    <source>
        <dbReference type="SAM" id="MobiDB-lite"/>
    </source>
</evidence>
<evidence type="ECO:0000313" key="4">
    <source>
        <dbReference type="EMBL" id="EWC58384.1"/>
    </source>
</evidence>
<organism evidence="4 5">
    <name type="scientific">Actinokineospora spheciospongiae</name>
    <dbReference type="NCBI Taxonomy" id="909613"/>
    <lineage>
        <taxon>Bacteria</taxon>
        <taxon>Bacillati</taxon>
        <taxon>Actinomycetota</taxon>
        <taxon>Actinomycetes</taxon>
        <taxon>Pseudonocardiales</taxon>
        <taxon>Pseudonocardiaceae</taxon>
        <taxon>Actinokineospora</taxon>
    </lineage>
</organism>
<keyword evidence="2" id="KW-1133">Transmembrane helix</keyword>
<evidence type="ECO:0000313" key="5">
    <source>
        <dbReference type="Proteomes" id="UP000019277"/>
    </source>
</evidence>
<dbReference type="eggNOG" id="COG3170">
    <property type="taxonomic scope" value="Bacteria"/>
</dbReference>
<accession>W7IWI5</accession>
<protein>
    <submittedName>
        <fullName evidence="4">Putative secreted protein</fullName>
    </submittedName>
</protein>
<keyword evidence="5" id="KW-1185">Reference proteome</keyword>
<evidence type="ECO:0000256" key="3">
    <source>
        <dbReference type="SAM" id="SignalP"/>
    </source>
</evidence>
<dbReference type="OrthoDB" id="3797035at2"/>
<dbReference type="RefSeq" id="WP_052022042.1">
    <property type="nucleotide sequence ID" value="NZ_AYXG01000241.1"/>
</dbReference>
<comment type="caution">
    <text evidence="4">The sequence shown here is derived from an EMBL/GenBank/DDBJ whole genome shotgun (WGS) entry which is preliminary data.</text>
</comment>
<feature type="chain" id="PRO_5004896178" evidence="3">
    <location>
        <begin position="29"/>
        <end position="722"/>
    </location>
</feature>
<dbReference type="Proteomes" id="UP000019277">
    <property type="component" value="Unassembled WGS sequence"/>
</dbReference>
<sequence>MTDRLRRTGLVVLTAVLAALVVPLPSAAAQQSGRLRVDLDQLLPRVVDAAAQAITVTGRITNTGDRNVEQIEARLQRGAVLDTESALRGALNDPQKTDAVNRPQVSSTFQPISDRLDPGESAEFSISVPLGADRGALKLDRPGVYPVALNFNGDPEFGRTERVGALSTLLPVLSVPGGGAVPPPAAPSRLTVLWPLVDDRPRRVQTPLDGTPPVFSDDGLSSSVSGGRLFNLVDAVQRAARSNAAVLRSLCFAVDPDLLESVQVMTTGYRVRTADGRLVDGSGGRAAQLWLDRVKELTRGQCVVALPYADADLAALSRAGATTLQADALDVAALVETALGTKPLAGVVWPETGTLDARTLGDLAKLRRTTVLVDSGKLRDTSGAAPYRLGDNLNAVPHDQLIANSLSPRTTGDDSGVKTSSVQNGLATLVFRAAFQAVPGQVELVAPPRRWNASGAELTVFLQAIESLEAQGYLDTLGLQSLVDGAEQGQAGGVDYSAADTAAELPSSAVAAVAQVDATQRELTSTVLFEDDTQLVQPDALVQPLRAGLIRASSAAWRSTPERAGAATNEVSNQMSALLSQVTVTDPGRPLSLASADSPIPVYITNWLPVKVQARINLGSTPGLKPEQQIVVQIPAKASLPRYLPAEVTRSGRFSVDIWLTTEQGTRLGGTSRVELNSTSYGSITLAVTFLAAGVLVLLVGLRLFRRIRARRTAGTAVTDQL</sequence>
<keyword evidence="3" id="KW-0732">Signal</keyword>
<evidence type="ECO:0000256" key="2">
    <source>
        <dbReference type="SAM" id="Phobius"/>
    </source>
</evidence>
<proteinExistence type="predicted"/>
<keyword evidence="2" id="KW-0812">Transmembrane</keyword>
<keyword evidence="2" id="KW-0472">Membrane</keyword>
<feature type="signal peptide" evidence="3">
    <location>
        <begin position="1"/>
        <end position="28"/>
    </location>
</feature>
<dbReference type="EMBL" id="AYXG01000241">
    <property type="protein sequence ID" value="EWC58384.1"/>
    <property type="molecule type" value="Genomic_DNA"/>
</dbReference>
<feature type="region of interest" description="Disordered" evidence="1">
    <location>
        <begin position="92"/>
        <end position="116"/>
    </location>
</feature>
<reference evidence="4 5" key="1">
    <citation type="journal article" date="2014" name="Genome Announc.">
        <title>Draft Genome Sequence of the Antitrypanosomally Active Sponge-Associated Bacterium Actinokineospora sp. Strain EG49.</title>
        <authorList>
            <person name="Harjes J."/>
            <person name="Ryu T."/>
            <person name="Abdelmohsen U.R."/>
            <person name="Moitinho-Silva L."/>
            <person name="Horn H."/>
            <person name="Ravasi T."/>
            <person name="Hentschel U."/>
        </authorList>
    </citation>
    <scope>NUCLEOTIDE SEQUENCE [LARGE SCALE GENOMIC DNA]</scope>
    <source>
        <strain evidence="4 5">EG49</strain>
    </source>
</reference>
<dbReference type="InterPro" id="IPR046112">
    <property type="entry name" value="DUF6049"/>
</dbReference>
<dbReference type="PATRIC" id="fig|909613.9.peg.6273"/>
<dbReference type="Pfam" id="PF19516">
    <property type="entry name" value="DUF6049"/>
    <property type="match status" value="1"/>
</dbReference>
<feature type="transmembrane region" description="Helical" evidence="2">
    <location>
        <begin position="681"/>
        <end position="702"/>
    </location>
</feature>